<name>A0A1F6WBS2_9BACT</name>
<accession>A0A1F6WBS2</accession>
<comment type="caution">
    <text evidence="1">The sequence shown here is derived from an EMBL/GenBank/DDBJ whole genome shotgun (WGS) entry which is preliminary data.</text>
</comment>
<gene>
    <name evidence="1" type="ORF">A3F19_02155</name>
</gene>
<proteinExistence type="predicted"/>
<protein>
    <submittedName>
        <fullName evidence="1">Uncharacterized protein</fullName>
    </submittedName>
</protein>
<dbReference type="EMBL" id="MFUJ01000016">
    <property type="protein sequence ID" value="OGI79282.1"/>
    <property type="molecule type" value="Genomic_DNA"/>
</dbReference>
<sequence length="120" mass="13903">MKNPNRILILILVLLLGNVFLGVKYFSVAKELRQTKTLSEAQKVNNKVLEFSKLFIEKVLKTKTEIDFEMRLKLENAVRDLGDNEILAQWSQFIESTTEANAQEEVKNLLELLINKIRVK</sequence>
<evidence type="ECO:0000313" key="2">
    <source>
        <dbReference type="Proteomes" id="UP000177052"/>
    </source>
</evidence>
<evidence type="ECO:0000313" key="1">
    <source>
        <dbReference type="EMBL" id="OGI79282.1"/>
    </source>
</evidence>
<dbReference type="Proteomes" id="UP000177052">
    <property type="component" value="Unassembled WGS sequence"/>
</dbReference>
<organism evidence="1 2">
    <name type="scientific">Candidatus Nomurabacteria bacterium RIFCSPHIGHO2_12_FULL_37_29</name>
    <dbReference type="NCBI Taxonomy" id="1801759"/>
    <lineage>
        <taxon>Bacteria</taxon>
        <taxon>Candidatus Nomuraibacteriota</taxon>
    </lineage>
</organism>
<reference evidence="1 2" key="1">
    <citation type="journal article" date="2016" name="Nat. Commun.">
        <title>Thousands of microbial genomes shed light on interconnected biogeochemical processes in an aquifer system.</title>
        <authorList>
            <person name="Anantharaman K."/>
            <person name="Brown C.T."/>
            <person name="Hug L.A."/>
            <person name="Sharon I."/>
            <person name="Castelle C.J."/>
            <person name="Probst A.J."/>
            <person name="Thomas B.C."/>
            <person name="Singh A."/>
            <person name="Wilkins M.J."/>
            <person name="Karaoz U."/>
            <person name="Brodie E.L."/>
            <person name="Williams K.H."/>
            <person name="Hubbard S.S."/>
            <person name="Banfield J.F."/>
        </authorList>
    </citation>
    <scope>NUCLEOTIDE SEQUENCE [LARGE SCALE GENOMIC DNA]</scope>
</reference>
<dbReference type="AlphaFoldDB" id="A0A1F6WBS2"/>